<evidence type="ECO:0000313" key="3">
    <source>
        <dbReference type="Proteomes" id="UP000252124"/>
    </source>
</evidence>
<keyword evidence="3" id="KW-1185">Reference proteome</keyword>
<evidence type="ECO:0000313" key="2">
    <source>
        <dbReference type="EMBL" id="RBP22617.1"/>
    </source>
</evidence>
<feature type="compositionally biased region" description="Low complexity" evidence="1">
    <location>
        <begin position="68"/>
        <end position="80"/>
    </location>
</feature>
<comment type="caution">
    <text evidence="2">The sequence shown here is derived from an EMBL/GenBank/DDBJ whole genome shotgun (WGS) entry which is preliminary data.</text>
</comment>
<sequence length="242" mass="26347">MDNATLAANLFGSSAALDNPEPSIATVLTSTQAPEVQPSARASEPTAEPPQIDVAKLYPNSPPDEPEQAATEEAAQEPPALDVNKHLPDAVRTLREEDTPRKLYSPQQTYSSVIPDDMFEQHGTVPEDMPQEVQAAIIHEYREMAADTGLSSDDVRLLKDRTLTLRDNPVPPELQQAEARVRLAAEFGADGIEKALKDANALLNRDPRVRNLLHGWGLGDDPDTVVLVARAAARQRAQGRLK</sequence>
<feature type="region of interest" description="Disordered" evidence="1">
    <location>
        <begin position="30"/>
        <end position="85"/>
    </location>
</feature>
<gene>
    <name evidence="2" type="ORF">DFP87_102359</name>
</gene>
<dbReference type="GeneID" id="99730882"/>
<protein>
    <submittedName>
        <fullName evidence="2">Uncharacterized protein</fullName>
    </submittedName>
</protein>
<proteinExistence type="predicted"/>
<dbReference type="Proteomes" id="UP000252124">
    <property type="component" value="Unassembled WGS sequence"/>
</dbReference>
<reference evidence="2 3" key="1">
    <citation type="submission" date="2018-06" db="EMBL/GenBank/DDBJ databases">
        <title>Genomic Encyclopedia of Type Strains, Phase III (KMG-III): the genomes of soil and plant-associated and newly described type strains.</title>
        <authorList>
            <person name="Whitman W."/>
        </authorList>
    </citation>
    <scope>NUCLEOTIDE SEQUENCE [LARGE SCALE GENOMIC DNA]</scope>
    <source>
        <strain evidence="2 3">CECT 7342</strain>
    </source>
</reference>
<dbReference type="EMBL" id="QNRM01000002">
    <property type="protein sequence ID" value="RBP22617.1"/>
    <property type="molecule type" value="Genomic_DNA"/>
</dbReference>
<organism evidence="2 3">
    <name type="scientific">Achromobacter marplatensis</name>
    <dbReference type="NCBI Taxonomy" id="470868"/>
    <lineage>
        <taxon>Bacteria</taxon>
        <taxon>Pseudomonadati</taxon>
        <taxon>Pseudomonadota</taxon>
        <taxon>Betaproteobacteria</taxon>
        <taxon>Burkholderiales</taxon>
        <taxon>Alcaligenaceae</taxon>
        <taxon>Achromobacter</taxon>
    </lineage>
</organism>
<name>A0ABX9GIC9_9BURK</name>
<evidence type="ECO:0000256" key="1">
    <source>
        <dbReference type="SAM" id="MobiDB-lite"/>
    </source>
</evidence>
<accession>A0ABX9GIC9</accession>
<dbReference type="RefSeq" id="WP_088587833.1">
    <property type="nucleotide sequence ID" value="NZ_CADIJU010000004.1"/>
</dbReference>